<dbReference type="Pfam" id="PF03169">
    <property type="entry name" value="OPT"/>
    <property type="match status" value="3"/>
</dbReference>
<feature type="transmembrane region" description="Helical" evidence="7">
    <location>
        <begin position="12"/>
        <end position="31"/>
    </location>
</feature>
<evidence type="ECO:0000256" key="4">
    <source>
        <dbReference type="ARBA" id="ARBA00022692"/>
    </source>
</evidence>
<gene>
    <name evidence="8" type="ORF">OPV22_032463</name>
</gene>
<sequence length="304" mass="33994">MYVVIVMKLNLTTGLVPTITVWAALLAFVILRSWTRLLHKVGVVAAPFTRQENTVVQTCAVACCSIAIRGGFGSYLLGLNQKTYEQTGKDTEGNVPGNHDNPTLDDLERNEVFMKERIPVWLAYCGYVLFTVVSIIAIPIMFPEVKWYYAVIAYMLAPALGFCHAYVAGLTDMSMASMEKYLFLYWQLKLGKVQTGHLTMASPRSMLLSQATGTFMGCVTAPLIFFLFYEAFDVGNPDGSWKAPYALIYRNMTILGVEGFSALPHHCLQLCYGFFGFAVVANIMRDLSPATFGFLCRWQWQCHS</sequence>
<evidence type="ECO:0000313" key="8">
    <source>
        <dbReference type="EMBL" id="KAJ8459537.1"/>
    </source>
</evidence>
<dbReference type="GO" id="GO:0010039">
    <property type="term" value="P:response to iron ion"/>
    <property type="evidence" value="ECO:0007669"/>
    <property type="project" value="TreeGrafter"/>
</dbReference>
<evidence type="ECO:0000256" key="5">
    <source>
        <dbReference type="ARBA" id="ARBA00022989"/>
    </source>
</evidence>
<feature type="transmembrane region" description="Helical" evidence="7">
    <location>
        <begin position="118"/>
        <end position="141"/>
    </location>
</feature>
<keyword evidence="4 7" id="KW-0812">Transmembrane</keyword>
<evidence type="ECO:0000256" key="3">
    <source>
        <dbReference type="ARBA" id="ARBA00022448"/>
    </source>
</evidence>
<evidence type="ECO:0000256" key="7">
    <source>
        <dbReference type="SAM" id="Phobius"/>
    </source>
</evidence>
<dbReference type="InterPro" id="IPR045035">
    <property type="entry name" value="YSL-like"/>
</dbReference>
<protein>
    <recommendedName>
        <fullName evidence="10">Oligopeptide transporter</fullName>
    </recommendedName>
</protein>
<evidence type="ECO:0000256" key="2">
    <source>
        <dbReference type="ARBA" id="ARBA00010276"/>
    </source>
</evidence>
<keyword evidence="5 7" id="KW-1133">Transmembrane helix</keyword>
<evidence type="ECO:0000256" key="1">
    <source>
        <dbReference type="ARBA" id="ARBA00004141"/>
    </source>
</evidence>
<evidence type="ECO:0000313" key="9">
    <source>
        <dbReference type="Proteomes" id="UP001222027"/>
    </source>
</evidence>
<feature type="transmembrane region" description="Helical" evidence="7">
    <location>
        <begin position="263"/>
        <end position="284"/>
    </location>
</feature>
<dbReference type="EMBL" id="JAQQAF010000009">
    <property type="protein sequence ID" value="KAJ8459537.1"/>
    <property type="molecule type" value="Genomic_DNA"/>
</dbReference>
<feature type="transmembrane region" description="Helical" evidence="7">
    <location>
        <begin position="147"/>
        <end position="170"/>
    </location>
</feature>
<feature type="transmembrane region" description="Helical" evidence="7">
    <location>
        <begin position="207"/>
        <end position="229"/>
    </location>
</feature>
<keyword evidence="3" id="KW-0813">Transport</keyword>
<dbReference type="AlphaFoldDB" id="A0AAV8PWN8"/>
<evidence type="ECO:0000256" key="6">
    <source>
        <dbReference type="ARBA" id="ARBA00023136"/>
    </source>
</evidence>
<name>A0AAV8PWN8_ENSVE</name>
<keyword evidence="9" id="KW-1185">Reference proteome</keyword>
<keyword evidence="6 7" id="KW-0472">Membrane</keyword>
<dbReference type="GO" id="GO:0005886">
    <property type="term" value="C:plasma membrane"/>
    <property type="evidence" value="ECO:0007669"/>
    <property type="project" value="TreeGrafter"/>
</dbReference>
<reference evidence="8 9" key="1">
    <citation type="submission" date="2022-12" db="EMBL/GenBank/DDBJ databases">
        <title>Chromosome-scale assembly of the Ensete ventricosum genome.</title>
        <authorList>
            <person name="Dussert Y."/>
            <person name="Stocks J."/>
            <person name="Wendawek A."/>
            <person name="Woldeyes F."/>
            <person name="Nichols R.A."/>
            <person name="Borrell J.S."/>
        </authorList>
    </citation>
    <scope>NUCLEOTIDE SEQUENCE [LARGE SCALE GENOMIC DNA]</scope>
    <source>
        <strain evidence="9">cv. Maze</strain>
        <tissue evidence="8">Seeds</tissue>
    </source>
</reference>
<comment type="caution">
    <text evidence="8">The sequence shown here is derived from an EMBL/GenBank/DDBJ whole genome shotgun (WGS) entry which is preliminary data.</text>
</comment>
<proteinExistence type="inferred from homology"/>
<dbReference type="GO" id="GO:0035673">
    <property type="term" value="F:oligopeptide transmembrane transporter activity"/>
    <property type="evidence" value="ECO:0007669"/>
    <property type="project" value="InterPro"/>
</dbReference>
<dbReference type="GO" id="GO:0048316">
    <property type="term" value="P:seed development"/>
    <property type="evidence" value="ECO:0007669"/>
    <property type="project" value="TreeGrafter"/>
</dbReference>
<dbReference type="Proteomes" id="UP001222027">
    <property type="component" value="Unassembled WGS sequence"/>
</dbReference>
<dbReference type="InterPro" id="IPR004813">
    <property type="entry name" value="OPT"/>
</dbReference>
<organism evidence="8 9">
    <name type="scientific">Ensete ventricosum</name>
    <name type="common">Abyssinian banana</name>
    <name type="synonym">Musa ensete</name>
    <dbReference type="NCBI Taxonomy" id="4639"/>
    <lineage>
        <taxon>Eukaryota</taxon>
        <taxon>Viridiplantae</taxon>
        <taxon>Streptophyta</taxon>
        <taxon>Embryophyta</taxon>
        <taxon>Tracheophyta</taxon>
        <taxon>Spermatophyta</taxon>
        <taxon>Magnoliopsida</taxon>
        <taxon>Liliopsida</taxon>
        <taxon>Zingiberales</taxon>
        <taxon>Musaceae</taxon>
        <taxon>Ensete</taxon>
    </lineage>
</organism>
<comment type="subcellular location">
    <subcellularLocation>
        <location evidence="1">Membrane</location>
        <topology evidence="1">Multi-pass membrane protein</topology>
    </subcellularLocation>
</comment>
<dbReference type="GO" id="GO:0051980">
    <property type="term" value="F:iron-nicotianamine transmembrane transporter activity"/>
    <property type="evidence" value="ECO:0007669"/>
    <property type="project" value="TreeGrafter"/>
</dbReference>
<evidence type="ECO:0008006" key="10">
    <source>
        <dbReference type="Google" id="ProtNLM"/>
    </source>
</evidence>
<accession>A0AAV8PWN8</accession>
<dbReference type="PANTHER" id="PTHR31645:SF4">
    <property type="entry name" value="METAL-NICOTIANAMINE TRANSPORTER YSL3"/>
    <property type="match status" value="1"/>
</dbReference>
<comment type="similarity">
    <text evidence="2">Belongs to the YSL (TC 2.A.67.2) family.</text>
</comment>
<dbReference type="PANTHER" id="PTHR31645">
    <property type="entry name" value="OLIGOPEPTIDE TRANSPORTER YGL114W-RELATED"/>
    <property type="match status" value="1"/>
</dbReference>